<evidence type="ECO:0000313" key="3">
    <source>
        <dbReference type="Proteomes" id="UP001148018"/>
    </source>
</evidence>
<name>A0A9Q0IKK5_9TELE</name>
<proteinExistence type="predicted"/>
<organism evidence="2 3">
    <name type="scientific">Muraenolepis orangiensis</name>
    <name type="common">Patagonian moray cod</name>
    <dbReference type="NCBI Taxonomy" id="630683"/>
    <lineage>
        <taxon>Eukaryota</taxon>
        <taxon>Metazoa</taxon>
        <taxon>Chordata</taxon>
        <taxon>Craniata</taxon>
        <taxon>Vertebrata</taxon>
        <taxon>Euteleostomi</taxon>
        <taxon>Actinopterygii</taxon>
        <taxon>Neopterygii</taxon>
        <taxon>Teleostei</taxon>
        <taxon>Neoteleostei</taxon>
        <taxon>Acanthomorphata</taxon>
        <taxon>Zeiogadaria</taxon>
        <taxon>Gadariae</taxon>
        <taxon>Gadiformes</taxon>
        <taxon>Muraenolepidoidei</taxon>
        <taxon>Muraenolepididae</taxon>
        <taxon>Muraenolepis</taxon>
    </lineage>
</organism>
<comment type="caution">
    <text evidence="2">The sequence shown here is derived from an EMBL/GenBank/DDBJ whole genome shotgun (WGS) entry which is preliminary data.</text>
</comment>
<dbReference type="OrthoDB" id="8910514at2759"/>
<protein>
    <recommendedName>
        <fullName evidence="1">Transposable element P transposase-like RNase H domain-containing protein</fullName>
    </recommendedName>
</protein>
<dbReference type="Proteomes" id="UP001148018">
    <property type="component" value="Unassembled WGS sequence"/>
</dbReference>
<dbReference type="InterPro" id="IPR048365">
    <property type="entry name" value="TNP-like_RNaseH_N"/>
</dbReference>
<dbReference type="Pfam" id="PF21787">
    <property type="entry name" value="TNP-like_RNaseH_N"/>
    <property type="match status" value="1"/>
</dbReference>
<dbReference type="EMBL" id="JANIIK010000044">
    <property type="protein sequence ID" value="KAJ3604002.1"/>
    <property type="molecule type" value="Genomic_DNA"/>
</dbReference>
<keyword evidence="3" id="KW-1185">Reference proteome</keyword>
<reference evidence="2" key="1">
    <citation type="submission" date="2022-07" db="EMBL/GenBank/DDBJ databases">
        <title>Chromosome-level genome of Muraenolepis orangiensis.</title>
        <authorList>
            <person name="Kim J."/>
        </authorList>
    </citation>
    <scope>NUCLEOTIDE SEQUENCE</scope>
    <source>
        <strain evidence="2">KU_S4_2022</strain>
        <tissue evidence="2">Muscle</tissue>
    </source>
</reference>
<accession>A0A9Q0IKK5</accession>
<gene>
    <name evidence="2" type="ORF">NHX12_028743</name>
</gene>
<evidence type="ECO:0000313" key="2">
    <source>
        <dbReference type="EMBL" id="KAJ3604002.1"/>
    </source>
</evidence>
<feature type="domain" description="Transposable element P transposase-like RNase H" evidence="1">
    <location>
        <begin position="19"/>
        <end position="89"/>
    </location>
</feature>
<evidence type="ECO:0000259" key="1">
    <source>
        <dbReference type="Pfam" id="PF21787"/>
    </source>
</evidence>
<dbReference type="AlphaFoldDB" id="A0A9Q0IKK5"/>
<sequence>MGTGKLFRGITLPGHKGSVTHALVFMLAGITTRWKQVVAYHYSGNSTNGAVYKPIIINIVQAATSVGLHVVNVTTDMGSPNRAMWKSFGVNQNQTWVRHPAQSDMRLYFMPDVPHLVKNWKSALVNGQTITLPQDVVVKEKLTSNKVSIGPLQVLVGYQEGMTLKLVSKLSRNILEPSHFEKMKVSSAMHHQIHQQIH</sequence>